<dbReference type="PRINTS" id="PR00111">
    <property type="entry name" value="ABHYDROLASE"/>
</dbReference>
<dbReference type="STRING" id="1069642.Bdt_1986"/>
<dbReference type="Pfam" id="PF00561">
    <property type="entry name" value="Abhydrolase_1"/>
    <property type="match status" value="1"/>
</dbReference>
<dbReference type="InterPro" id="IPR000073">
    <property type="entry name" value="AB_hydrolase_1"/>
</dbReference>
<dbReference type="OrthoDB" id="5289380at2"/>
<dbReference type="PANTHER" id="PTHR43798">
    <property type="entry name" value="MONOACYLGLYCEROL LIPASE"/>
    <property type="match status" value="1"/>
</dbReference>
<dbReference type="AlphaFoldDB" id="K7YVI3"/>
<gene>
    <name evidence="3" type="primary">pcaD</name>
    <name evidence="3" type="ORF">Bdt_1986</name>
</gene>
<dbReference type="PATRIC" id="fig|1069642.3.peg.1963"/>
<dbReference type="KEGG" id="bbat:Bdt_1986"/>
<proteinExistence type="predicted"/>
<dbReference type="RefSeq" id="WP_015091116.1">
    <property type="nucleotide sequence ID" value="NC_019567.1"/>
</dbReference>
<evidence type="ECO:0000313" key="4">
    <source>
        <dbReference type="Proteomes" id="UP000010074"/>
    </source>
</evidence>
<dbReference type="GO" id="GO:0016787">
    <property type="term" value="F:hydrolase activity"/>
    <property type="evidence" value="ECO:0007669"/>
    <property type="project" value="UniProtKB-KW"/>
</dbReference>
<sequence length="287" mass="31964">MATLRLHGHEYYFEDHGPKDAPCIVLSPLVYTDTTVYEPIARILADDYRVITYDHRGLGRSEHTVSPSLESGAKDVAALIEQLGVGPCHFVGNCLGAYIGLQLAIHRSDLLKSCTLMGAVAEGESDETIKAMEGFVANIKKEGMKAGVGDFAKMWFGDTFRATKDPIQVSRREKWLSHIKHMKPEEMDSALQIFRRTDMSEDLNKVHCSVLVLAGDEDSPSNLEAYRRLAKALPAGEYKTIHHAGFALVIEQPEEVAENIRTFVGKVERHLKHQFKQAPLGFDARAM</sequence>
<feature type="domain" description="AB hydrolase-1" evidence="2">
    <location>
        <begin position="39"/>
        <end position="252"/>
    </location>
</feature>
<dbReference type="PANTHER" id="PTHR43798:SF31">
    <property type="entry name" value="AB HYDROLASE SUPERFAMILY PROTEIN YCLE"/>
    <property type="match status" value="1"/>
</dbReference>
<dbReference type="EMBL" id="CP002930">
    <property type="protein sequence ID" value="AFY01673.1"/>
    <property type="molecule type" value="Genomic_DNA"/>
</dbReference>
<dbReference type="InterPro" id="IPR050266">
    <property type="entry name" value="AB_hydrolase_sf"/>
</dbReference>
<name>K7YVI3_BDEBC</name>
<dbReference type="SUPFAM" id="SSF53474">
    <property type="entry name" value="alpha/beta-Hydrolases"/>
    <property type="match status" value="1"/>
</dbReference>
<accession>K7YVI3</accession>
<reference evidence="3 4" key="1">
    <citation type="journal article" date="2012" name="BMC Genomics">
        <title>Genome analysis of a simultaneously predatory and prey-independent, novel Bdellovibrio bacteriovorus from the River Tiber, supports in silico predictions of both ancient and recent lateral gene transfer from diverse bacteria.</title>
        <authorList>
            <person name="Hobley L."/>
            <person name="Lerner T.R."/>
            <person name="Williams L.E."/>
            <person name="Lambert C."/>
            <person name="Till R."/>
            <person name="Milner D.S."/>
            <person name="Basford S.M."/>
            <person name="Capeness M.J."/>
            <person name="Fenton A.K."/>
            <person name="Atterbury R.J."/>
            <person name="Harris M.A."/>
            <person name="Sockett R.E."/>
        </authorList>
    </citation>
    <scope>NUCLEOTIDE SEQUENCE [LARGE SCALE GENOMIC DNA]</scope>
    <source>
        <strain evidence="3 4">Tiberius</strain>
    </source>
</reference>
<protein>
    <submittedName>
        <fullName evidence="3">Beta-ketoadipate enol-lactone hydrolase</fullName>
    </submittedName>
</protein>
<evidence type="ECO:0000256" key="1">
    <source>
        <dbReference type="ARBA" id="ARBA00022801"/>
    </source>
</evidence>
<evidence type="ECO:0000313" key="3">
    <source>
        <dbReference type="EMBL" id="AFY01673.1"/>
    </source>
</evidence>
<dbReference type="HOGENOM" id="CLU_020336_50_1_7"/>
<dbReference type="GO" id="GO:0016020">
    <property type="term" value="C:membrane"/>
    <property type="evidence" value="ECO:0007669"/>
    <property type="project" value="TreeGrafter"/>
</dbReference>
<dbReference type="Gene3D" id="3.40.50.1820">
    <property type="entry name" value="alpha/beta hydrolase"/>
    <property type="match status" value="1"/>
</dbReference>
<organism evidence="3 4">
    <name type="scientific">Bdellovibrio bacteriovorus str. Tiberius</name>
    <dbReference type="NCBI Taxonomy" id="1069642"/>
    <lineage>
        <taxon>Bacteria</taxon>
        <taxon>Pseudomonadati</taxon>
        <taxon>Bdellovibrionota</taxon>
        <taxon>Bdellovibrionia</taxon>
        <taxon>Bdellovibrionales</taxon>
        <taxon>Pseudobdellovibrionaceae</taxon>
        <taxon>Bdellovibrio</taxon>
    </lineage>
</organism>
<keyword evidence="1 3" id="KW-0378">Hydrolase</keyword>
<dbReference type="InterPro" id="IPR029058">
    <property type="entry name" value="AB_hydrolase_fold"/>
</dbReference>
<evidence type="ECO:0000259" key="2">
    <source>
        <dbReference type="Pfam" id="PF00561"/>
    </source>
</evidence>
<dbReference type="Proteomes" id="UP000010074">
    <property type="component" value="Chromosome"/>
</dbReference>